<feature type="region of interest" description="Disordered" evidence="1">
    <location>
        <begin position="59"/>
        <end position="157"/>
    </location>
</feature>
<feature type="region of interest" description="Disordered" evidence="1">
    <location>
        <begin position="247"/>
        <end position="267"/>
    </location>
</feature>
<accession>A0ABR1FNE7</accession>
<feature type="compositionally biased region" description="Basic residues" evidence="1">
    <location>
        <begin position="114"/>
        <end position="124"/>
    </location>
</feature>
<dbReference type="EMBL" id="JBBJCI010000348">
    <property type="protein sequence ID" value="KAK7234092.1"/>
    <property type="molecule type" value="Genomic_DNA"/>
</dbReference>
<keyword evidence="3" id="KW-1185">Reference proteome</keyword>
<name>A0ABR1FNE7_AURAN</name>
<evidence type="ECO:0000256" key="1">
    <source>
        <dbReference type="SAM" id="MobiDB-lite"/>
    </source>
</evidence>
<evidence type="ECO:0000313" key="2">
    <source>
        <dbReference type="EMBL" id="KAK7234092.1"/>
    </source>
</evidence>
<feature type="compositionally biased region" description="Low complexity" evidence="1">
    <location>
        <begin position="125"/>
        <end position="148"/>
    </location>
</feature>
<comment type="caution">
    <text evidence="2">The sequence shown here is derived from an EMBL/GenBank/DDBJ whole genome shotgun (WGS) entry which is preliminary data.</text>
</comment>
<gene>
    <name evidence="2" type="ORF">SO694_00146070</name>
</gene>
<reference evidence="2 3" key="1">
    <citation type="submission" date="2024-03" db="EMBL/GenBank/DDBJ databases">
        <title>Aureococcus anophagefferens CCMP1851 and Kratosvirus quantuckense: Draft genome of a second virus-susceptible host strain in the model system.</title>
        <authorList>
            <person name="Chase E."/>
            <person name="Truchon A.R."/>
            <person name="Schepens W."/>
            <person name="Wilhelm S.W."/>
        </authorList>
    </citation>
    <scope>NUCLEOTIDE SEQUENCE [LARGE SCALE GENOMIC DNA]</scope>
    <source>
        <strain evidence="2 3">CCMP1851</strain>
    </source>
</reference>
<proteinExistence type="predicted"/>
<sequence length="267" mass="27879">MPPSIAMEGYLEKRIQRPFGIVKKGETKRYLYESVVLAPFSAAPKGRVAFALLDAEEQETKLTPGGDQVRARPLDPGRRRGPGGRERRGAEAQGAAPAHGGVLRRAAAPAAAKPLRRQRRRAPKAARSPRAAASRAVNAPAPAAAAKPGPAPEGPVEVEFVRGPLGLMFDDLAGSSNRAVITGTTETGEHFACGARAAPRPTPADEEKLAQYEKMVRMGCPAGGAMIKARTDGVDAAHLAELERRFAAAGKRAPPPAAAAAAARAGR</sequence>
<feature type="compositionally biased region" description="Low complexity" evidence="1">
    <location>
        <begin position="91"/>
        <end position="113"/>
    </location>
</feature>
<dbReference type="Proteomes" id="UP001363151">
    <property type="component" value="Unassembled WGS sequence"/>
</dbReference>
<organism evidence="2 3">
    <name type="scientific">Aureococcus anophagefferens</name>
    <name type="common">Harmful bloom alga</name>
    <dbReference type="NCBI Taxonomy" id="44056"/>
    <lineage>
        <taxon>Eukaryota</taxon>
        <taxon>Sar</taxon>
        <taxon>Stramenopiles</taxon>
        <taxon>Ochrophyta</taxon>
        <taxon>Pelagophyceae</taxon>
        <taxon>Pelagomonadales</taxon>
        <taxon>Pelagomonadaceae</taxon>
        <taxon>Aureococcus</taxon>
    </lineage>
</organism>
<feature type="compositionally biased region" description="Basic and acidic residues" evidence="1">
    <location>
        <begin position="69"/>
        <end position="90"/>
    </location>
</feature>
<protein>
    <submittedName>
        <fullName evidence="2">Uncharacterized protein</fullName>
    </submittedName>
</protein>
<evidence type="ECO:0000313" key="3">
    <source>
        <dbReference type="Proteomes" id="UP001363151"/>
    </source>
</evidence>